<sequence length="105" mass="11324">MGKRNLAIVGTHEDFFADILDERTGIDPSLVSRCASAEDAATTYFDSMFRNSDGLVRSAVVAVWPVAGGREAQTVFDARAIVTPCTEADAEPGEVEVFLDVRART</sequence>
<evidence type="ECO:0000313" key="2">
    <source>
        <dbReference type="Proteomes" id="UP000619041"/>
    </source>
</evidence>
<accession>A0ABQ1RVP7</accession>
<dbReference type="Proteomes" id="UP000619041">
    <property type="component" value="Unassembled WGS sequence"/>
</dbReference>
<name>A0ABQ1RVP7_9SPHN</name>
<proteinExistence type="predicted"/>
<dbReference type="RefSeq" id="WP_188643258.1">
    <property type="nucleotide sequence ID" value="NZ_BMKL01000001.1"/>
</dbReference>
<reference evidence="2" key="1">
    <citation type="journal article" date="2019" name="Int. J. Syst. Evol. Microbiol.">
        <title>The Global Catalogue of Microorganisms (GCM) 10K type strain sequencing project: providing services to taxonomists for standard genome sequencing and annotation.</title>
        <authorList>
            <consortium name="The Broad Institute Genomics Platform"/>
            <consortium name="The Broad Institute Genome Sequencing Center for Infectious Disease"/>
            <person name="Wu L."/>
            <person name="Ma J."/>
        </authorList>
    </citation>
    <scope>NUCLEOTIDE SEQUENCE [LARGE SCALE GENOMIC DNA]</scope>
    <source>
        <strain evidence="2">CGMCC 1.15959</strain>
    </source>
</reference>
<gene>
    <name evidence="1" type="ORF">GCM10011515_00110</name>
</gene>
<evidence type="ECO:0000313" key="1">
    <source>
        <dbReference type="EMBL" id="GGD84341.1"/>
    </source>
</evidence>
<dbReference type="EMBL" id="BMKL01000001">
    <property type="protein sequence ID" value="GGD84341.1"/>
    <property type="molecule type" value="Genomic_DNA"/>
</dbReference>
<organism evidence="1 2">
    <name type="scientific">Tsuneonella deserti</name>
    <dbReference type="NCBI Taxonomy" id="2035528"/>
    <lineage>
        <taxon>Bacteria</taxon>
        <taxon>Pseudomonadati</taxon>
        <taxon>Pseudomonadota</taxon>
        <taxon>Alphaproteobacteria</taxon>
        <taxon>Sphingomonadales</taxon>
        <taxon>Erythrobacteraceae</taxon>
        <taxon>Tsuneonella</taxon>
    </lineage>
</organism>
<comment type="caution">
    <text evidence="1">The sequence shown here is derived from an EMBL/GenBank/DDBJ whole genome shotgun (WGS) entry which is preliminary data.</text>
</comment>
<protein>
    <submittedName>
        <fullName evidence="1">Uncharacterized protein</fullName>
    </submittedName>
</protein>
<keyword evidence="2" id="KW-1185">Reference proteome</keyword>